<gene>
    <name evidence="3" type="ORF">P6P90_08560</name>
</gene>
<feature type="domain" description="GGDEF" evidence="2">
    <location>
        <begin position="92"/>
        <end position="211"/>
    </location>
</feature>
<name>A0ABT6H5T1_9BACI</name>
<organism evidence="3 4">
    <name type="scientific">Ectobacillus antri</name>
    <dbReference type="NCBI Taxonomy" id="2486280"/>
    <lineage>
        <taxon>Bacteria</taxon>
        <taxon>Bacillati</taxon>
        <taxon>Bacillota</taxon>
        <taxon>Bacilli</taxon>
        <taxon>Bacillales</taxon>
        <taxon>Bacillaceae</taxon>
        <taxon>Ectobacillus</taxon>
    </lineage>
</organism>
<dbReference type="PROSITE" id="PS50887">
    <property type="entry name" value="GGDEF"/>
    <property type="match status" value="1"/>
</dbReference>
<feature type="transmembrane region" description="Helical" evidence="1">
    <location>
        <begin position="37"/>
        <end position="55"/>
    </location>
</feature>
<feature type="transmembrane region" description="Helical" evidence="1">
    <location>
        <begin position="7"/>
        <end position="25"/>
    </location>
</feature>
<keyword evidence="1" id="KW-0812">Transmembrane</keyword>
<evidence type="ECO:0000313" key="3">
    <source>
        <dbReference type="EMBL" id="MDG5754025.1"/>
    </source>
</evidence>
<keyword evidence="1" id="KW-1133">Transmembrane helix</keyword>
<proteinExistence type="predicted"/>
<sequence>MKEHKGKIGGFFLLNTVVLTEWVALQELLSKLDNQALYIGAGLYLIQILAGLYAGHKYDMKKKRNTSQEWKSNEFALVFFDKLKALSQRNGGRITLYVFALENWRELQEQASEEQLQIALQSVEKGILSAIRKSDVVTLWEENQYVVIAADKGYEESRLAERVVAQVRQECEELLFKVDLQFGAATYPTEGYHFDVLLSLAQKRLYELQHE</sequence>
<evidence type="ECO:0000313" key="4">
    <source>
        <dbReference type="Proteomes" id="UP001218246"/>
    </source>
</evidence>
<evidence type="ECO:0000259" key="2">
    <source>
        <dbReference type="PROSITE" id="PS50887"/>
    </source>
</evidence>
<reference evidence="3 4" key="1">
    <citation type="submission" date="2023-04" db="EMBL/GenBank/DDBJ databases">
        <title>Ectobacillus antri isolated from activated sludge.</title>
        <authorList>
            <person name="Yan P."/>
            <person name="Liu X."/>
        </authorList>
    </citation>
    <scope>NUCLEOTIDE SEQUENCE [LARGE SCALE GENOMIC DNA]</scope>
    <source>
        <strain evidence="3 4">C18H</strain>
    </source>
</reference>
<keyword evidence="3" id="KW-0548">Nucleotidyltransferase</keyword>
<dbReference type="InterPro" id="IPR043128">
    <property type="entry name" value="Rev_trsase/Diguanyl_cyclase"/>
</dbReference>
<dbReference type="SUPFAM" id="SSF55073">
    <property type="entry name" value="Nucleotide cyclase"/>
    <property type="match status" value="1"/>
</dbReference>
<dbReference type="EMBL" id="JARULN010000005">
    <property type="protein sequence ID" value="MDG5754025.1"/>
    <property type="molecule type" value="Genomic_DNA"/>
</dbReference>
<dbReference type="GO" id="GO:0052621">
    <property type="term" value="F:diguanylate cyclase activity"/>
    <property type="evidence" value="ECO:0007669"/>
    <property type="project" value="UniProtKB-EC"/>
</dbReference>
<dbReference type="InterPro" id="IPR000160">
    <property type="entry name" value="GGDEF_dom"/>
</dbReference>
<keyword evidence="1" id="KW-0472">Membrane</keyword>
<dbReference type="Gene3D" id="3.30.70.270">
    <property type="match status" value="1"/>
</dbReference>
<dbReference type="Proteomes" id="UP001218246">
    <property type="component" value="Unassembled WGS sequence"/>
</dbReference>
<dbReference type="EC" id="2.7.7.65" evidence="3"/>
<dbReference type="InterPro" id="IPR029787">
    <property type="entry name" value="Nucleotide_cyclase"/>
</dbReference>
<dbReference type="RefSeq" id="WP_124565831.1">
    <property type="nucleotide sequence ID" value="NZ_JARRRY010000003.1"/>
</dbReference>
<comment type="caution">
    <text evidence="3">The sequence shown here is derived from an EMBL/GenBank/DDBJ whole genome shotgun (WGS) entry which is preliminary data.</text>
</comment>
<keyword evidence="3" id="KW-0808">Transferase</keyword>
<keyword evidence="4" id="KW-1185">Reference proteome</keyword>
<accession>A0ABT6H5T1</accession>
<protein>
    <submittedName>
        <fullName evidence="3">Diguanylate cyclase</fullName>
        <ecNumber evidence="3">2.7.7.65</ecNumber>
    </submittedName>
</protein>
<dbReference type="Pfam" id="PF00990">
    <property type="entry name" value="GGDEF"/>
    <property type="match status" value="1"/>
</dbReference>
<evidence type="ECO:0000256" key="1">
    <source>
        <dbReference type="SAM" id="Phobius"/>
    </source>
</evidence>